<organism evidence="4 5">
    <name type="scientific">Apophysomyces ossiformis</name>
    <dbReference type="NCBI Taxonomy" id="679940"/>
    <lineage>
        <taxon>Eukaryota</taxon>
        <taxon>Fungi</taxon>
        <taxon>Fungi incertae sedis</taxon>
        <taxon>Mucoromycota</taxon>
        <taxon>Mucoromycotina</taxon>
        <taxon>Mucoromycetes</taxon>
        <taxon>Mucorales</taxon>
        <taxon>Mucorineae</taxon>
        <taxon>Mucoraceae</taxon>
        <taxon>Apophysomyces</taxon>
    </lineage>
</organism>
<evidence type="ECO:0000259" key="2">
    <source>
        <dbReference type="PROSITE" id="PS51192"/>
    </source>
</evidence>
<evidence type="ECO:0000259" key="3">
    <source>
        <dbReference type="PROSITE" id="PS51194"/>
    </source>
</evidence>
<dbReference type="GO" id="GO:0070125">
    <property type="term" value="P:mitochondrial translational elongation"/>
    <property type="evidence" value="ECO:0007669"/>
    <property type="project" value="TreeGrafter"/>
</dbReference>
<dbReference type="CDD" id="cd18799">
    <property type="entry name" value="SF2_C_EcoAI-like"/>
    <property type="match status" value="1"/>
</dbReference>
<dbReference type="SMART" id="SM00490">
    <property type="entry name" value="HELICc"/>
    <property type="match status" value="1"/>
</dbReference>
<dbReference type="OrthoDB" id="16911at2759"/>
<keyword evidence="5" id="KW-1185">Reference proteome</keyword>
<dbReference type="SUPFAM" id="SSF52540">
    <property type="entry name" value="P-loop containing nucleoside triphosphate hydrolases"/>
    <property type="match status" value="1"/>
</dbReference>
<sequence length="649" mass="74189">MVPRWIGLRSWWRPVMWQVRRASSTILPAVSKIESGPRLRSYQQECIDSCLGRLAQGDRRQVVSLPVGSGKTVVMSNLIPRVPNPTPYATKTLILAHRSELLEQAQRQIQLFNPSLRVDIDQSRRKADIESSDVIIGSVQTLGRTGSTRLEQYDPSQFKTIIIDEAHHASASTYNRILDHFGATKSDSHIFLWGCSATVRRHDGISLGTIFGDVTFHMDFLSMIEAGWLCPMKVTTVATNTDLSKVATRYDDFQQAQLSRAVNVEERNMIVVNTWKKYAEERTCTLAFAVDMAHTLSLCNAFRKHGIEAEFVTSKTPQIERYSLLERFRNNQFPILVNCGILTEGTDIPRIDCILMARPTRSSVLFQQMFGRGMRLHQDKTDCLVIDFVDNFETKGRDGLVTVPTLMGLDPKMIREGEDVLEMEKQSIEQEKKRDTPQVLPLDKEISDISDFLDNQITPYGIKLKVTEYDDLGEFMVDCSGSPGLRVASYNSWVAIGENRCALSIMTKGTILLDRKDGIWQGEFLPETKMRGKRKIYWRKQKLPLRADTRNAAIHGADTWIQQKLLQEKAKHLLSFISRNARFRKQPASDAQMKVLAGYHFDAELTKGQAMDLFTRIKYGQGKVWREELKHLKEKQLEKERKRITLLRM</sequence>
<evidence type="ECO:0000256" key="1">
    <source>
        <dbReference type="ARBA" id="ARBA00022806"/>
    </source>
</evidence>
<feature type="domain" description="Helicase C-terminal" evidence="3">
    <location>
        <begin position="257"/>
        <end position="429"/>
    </location>
</feature>
<dbReference type="InterPro" id="IPR027417">
    <property type="entry name" value="P-loop_NTPase"/>
</dbReference>
<dbReference type="InterPro" id="IPR006935">
    <property type="entry name" value="Helicase/UvrB_N"/>
</dbReference>
<feature type="domain" description="Helicase ATP-binding" evidence="2">
    <location>
        <begin position="52"/>
        <end position="217"/>
    </location>
</feature>
<dbReference type="PANTHER" id="PTHR47396:SF1">
    <property type="entry name" value="ATP-DEPENDENT HELICASE IRC3-RELATED"/>
    <property type="match status" value="1"/>
</dbReference>
<dbReference type="InterPro" id="IPR001650">
    <property type="entry name" value="Helicase_C-like"/>
</dbReference>
<reference evidence="4" key="1">
    <citation type="submission" date="2020-01" db="EMBL/GenBank/DDBJ databases">
        <title>Genome Sequencing of Three Apophysomyces-Like Fungal Strains Confirms a Novel Fungal Genus in the Mucoromycota with divergent Burkholderia-like Endosymbiotic Bacteria.</title>
        <authorList>
            <person name="Stajich J.E."/>
            <person name="Macias A.M."/>
            <person name="Carter-House D."/>
            <person name="Lovett B."/>
            <person name="Kasson L.R."/>
            <person name="Berry K."/>
            <person name="Grigoriev I."/>
            <person name="Chang Y."/>
            <person name="Spatafora J."/>
            <person name="Kasson M.T."/>
        </authorList>
    </citation>
    <scope>NUCLEOTIDE SEQUENCE</scope>
    <source>
        <strain evidence="4">NRRL A-21654</strain>
    </source>
</reference>
<dbReference type="Pfam" id="PF04851">
    <property type="entry name" value="ResIII"/>
    <property type="match status" value="1"/>
</dbReference>
<keyword evidence="1" id="KW-0347">Helicase</keyword>
<accession>A0A8H7BRD9</accession>
<comment type="caution">
    <text evidence="4">The sequence shown here is derived from an EMBL/GenBank/DDBJ whole genome shotgun (WGS) entry which is preliminary data.</text>
</comment>
<dbReference type="PROSITE" id="PS51194">
    <property type="entry name" value="HELICASE_CTER"/>
    <property type="match status" value="1"/>
</dbReference>
<dbReference type="Proteomes" id="UP000605846">
    <property type="component" value="Unassembled WGS sequence"/>
</dbReference>
<dbReference type="GO" id="GO:0036121">
    <property type="term" value="F:double-stranded DNA helicase activity"/>
    <property type="evidence" value="ECO:0007669"/>
    <property type="project" value="TreeGrafter"/>
</dbReference>
<dbReference type="GO" id="GO:0000403">
    <property type="term" value="F:Y-form DNA binding"/>
    <property type="evidence" value="ECO:0007669"/>
    <property type="project" value="TreeGrafter"/>
</dbReference>
<dbReference type="SMART" id="SM00487">
    <property type="entry name" value="DEXDc"/>
    <property type="match status" value="1"/>
</dbReference>
<evidence type="ECO:0008006" key="6">
    <source>
        <dbReference type="Google" id="ProtNLM"/>
    </source>
</evidence>
<protein>
    <recommendedName>
        <fullName evidence="6">P-loop containing nucleoside triphosphate hydrolase protein</fullName>
    </recommendedName>
</protein>
<proteinExistence type="predicted"/>
<dbReference type="GO" id="GO:0032042">
    <property type="term" value="P:mitochondrial DNA metabolic process"/>
    <property type="evidence" value="ECO:0007669"/>
    <property type="project" value="TreeGrafter"/>
</dbReference>
<dbReference type="AlphaFoldDB" id="A0A8H7BRD9"/>
<dbReference type="GO" id="GO:0016787">
    <property type="term" value="F:hydrolase activity"/>
    <property type="evidence" value="ECO:0007669"/>
    <property type="project" value="InterPro"/>
</dbReference>
<keyword evidence="1" id="KW-0378">Hydrolase</keyword>
<dbReference type="GO" id="GO:0005759">
    <property type="term" value="C:mitochondrial matrix"/>
    <property type="evidence" value="ECO:0007669"/>
    <property type="project" value="TreeGrafter"/>
</dbReference>
<dbReference type="Gene3D" id="3.40.50.300">
    <property type="entry name" value="P-loop containing nucleotide triphosphate hydrolases"/>
    <property type="match status" value="2"/>
</dbReference>
<dbReference type="EMBL" id="JABAYA010000038">
    <property type="protein sequence ID" value="KAF7728368.1"/>
    <property type="molecule type" value="Genomic_DNA"/>
</dbReference>
<dbReference type="Pfam" id="PF00271">
    <property type="entry name" value="Helicase_C"/>
    <property type="match status" value="1"/>
</dbReference>
<evidence type="ECO:0000313" key="4">
    <source>
        <dbReference type="EMBL" id="KAF7728368.1"/>
    </source>
</evidence>
<dbReference type="InterPro" id="IPR014001">
    <property type="entry name" value="Helicase_ATP-bd"/>
</dbReference>
<keyword evidence="1" id="KW-0547">Nucleotide-binding</keyword>
<name>A0A8H7BRD9_9FUNG</name>
<dbReference type="GO" id="GO:0061749">
    <property type="term" value="F:forked DNA-dependent helicase activity"/>
    <property type="evidence" value="ECO:0007669"/>
    <property type="project" value="TreeGrafter"/>
</dbReference>
<gene>
    <name evidence="4" type="ORF">EC973_006176</name>
</gene>
<evidence type="ECO:0000313" key="5">
    <source>
        <dbReference type="Proteomes" id="UP000605846"/>
    </source>
</evidence>
<dbReference type="GO" id="GO:0005524">
    <property type="term" value="F:ATP binding"/>
    <property type="evidence" value="ECO:0007669"/>
    <property type="project" value="InterPro"/>
</dbReference>
<dbReference type="PANTHER" id="PTHR47396">
    <property type="entry name" value="TYPE I RESTRICTION ENZYME ECOKI R PROTEIN"/>
    <property type="match status" value="1"/>
</dbReference>
<dbReference type="PROSITE" id="PS51192">
    <property type="entry name" value="HELICASE_ATP_BIND_1"/>
    <property type="match status" value="1"/>
</dbReference>
<dbReference type="InterPro" id="IPR050742">
    <property type="entry name" value="Helicase_Restrict-Modif_Enz"/>
</dbReference>
<keyword evidence="1" id="KW-0067">ATP-binding</keyword>